<evidence type="ECO:0000313" key="5">
    <source>
        <dbReference type="EMBL" id="GLI66008.1"/>
    </source>
</evidence>
<evidence type="ECO:0000256" key="1">
    <source>
        <dbReference type="ARBA" id="ARBA00008738"/>
    </source>
</evidence>
<evidence type="ECO:0000256" key="4">
    <source>
        <dbReference type="SAM" id="MobiDB-lite"/>
    </source>
</evidence>
<feature type="compositionally biased region" description="Pro residues" evidence="4">
    <location>
        <begin position="209"/>
        <end position="223"/>
    </location>
</feature>
<dbReference type="PANTHER" id="PTHR31516">
    <property type="entry name" value="STABILIZER OF AXONEMAL MICROTUBULES 2"/>
    <property type="match status" value="1"/>
</dbReference>
<keyword evidence="6" id="KW-1185">Reference proteome</keyword>
<dbReference type="InterPro" id="IPR013126">
    <property type="entry name" value="Hsp_70_fam"/>
</dbReference>
<comment type="similarity">
    <text evidence="1">Belongs to the FAM154 family.</text>
</comment>
<dbReference type="InterPro" id="IPR033336">
    <property type="entry name" value="SAXO1/2"/>
</dbReference>
<feature type="region of interest" description="Disordered" evidence="4">
    <location>
        <begin position="173"/>
        <end position="234"/>
    </location>
</feature>
<evidence type="ECO:0000313" key="6">
    <source>
        <dbReference type="Proteomes" id="UP001165090"/>
    </source>
</evidence>
<dbReference type="SUPFAM" id="SSF100920">
    <property type="entry name" value="Heat shock protein 70kD (HSP70), peptide-binding domain"/>
    <property type="match status" value="1"/>
</dbReference>
<keyword evidence="2" id="KW-0547">Nucleotide-binding</keyword>
<evidence type="ECO:0000256" key="2">
    <source>
        <dbReference type="ARBA" id="ARBA00022741"/>
    </source>
</evidence>
<feature type="compositionally biased region" description="Polar residues" evidence="4">
    <location>
        <begin position="62"/>
        <end position="71"/>
    </location>
</feature>
<dbReference type="Pfam" id="PF00012">
    <property type="entry name" value="HSP70"/>
    <property type="match status" value="1"/>
</dbReference>
<proteinExistence type="inferred from homology"/>
<accession>A0ABQ5S935</accession>
<dbReference type="InterPro" id="IPR029047">
    <property type="entry name" value="HSP70_peptide-bd_sf"/>
</dbReference>
<dbReference type="Pfam" id="PF05217">
    <property type="entry name" value="SAXO1-2"/>
    <property type="match status" value="1"/>
</dbReference>
<gene>
    <name evidence="5" type="ORF">VaNZ11_009619</name>
</gene>
<protein>
    <submittedName>
        <fullName evidence="5">Uncharacterized protein</fullName>
    </submittedName>
</protein>
<feature type="compositionally biased region" description="Polar residues" evidence="4">
    <location>
        <begin position="21"/>
        <end position="34"/>
    </location>
</feature>
<feature type="region of interest" description="Disordered" evidence="4">
    <location>
        <begin position="16"/>
        <end position="98"/>
    </location>
</feature>
<name>A0ABQ5S935_9CHLO</name>
<dbReference type="Gene3D" id="2.60.34.10">
    <property type="entry name" value="Substrate Binding Domain Of DNAk, Chain A, domain 1"/>
    <property type="match status" value="1"/>
</dbReference>
<evidence type="ECO:0000256" key="3">
    <source>
        <dbReference type="ARBA" id="ARBA00022840"/>
    </source>
</evidence>
<sequence length="400" mass="44395">MSFKTGDPYRDHYVGREIQLYGSQPGFQGHSSYASDYIPHHIDPRPPPAGRQYNGNLVPFDGNSSYKQDYQSYPIKPRSPPQPGEWQPNSAPFEGTTLYRDNYRGHSIEPKPPVTPRPYNPSTVPFDGSSLYRQDFTRHTLEPRLPHTAAAYQPNPAPFDGTSLYKADYKAHPIGPRPPVPTGSPAVNPVPFEGQTNYRSDYKAYPLEPRSPLPPPNYQPNPAPFQGSTETRDQYQPWPVDSSLVQRAGPLPPMHPSAAFEGSSVYSQDYRGWKLPARRPALGVQMQGDRTYVLIPSQAQLPAAGKQIFTTVHDNQTEICVLVLRGDAAVASRNNVIGQFDLKGIPPAPRGLPRIEITLNLDVNNVLSATATDLDANRHEQWLRQGSMEARALAADILVL</sequence>
<dbReference type="PANTHER" id="PTHR31516:SF17">
    <property type="entry name" value="STABILIZER OF AXONEMAL MICROTUBULES 2"/>
    <property type="match status" value="1"/>
</dbReference>
<reference evidence="5 6" key="1">
    <citation type="journal article" date="2023" name="IScience">
        <title>Expanded male sex-determining region conserved during the evolution of homothallism in the green alga Volvox.</title>
        <authorList>
            <person name="Yamamoto K."/>
            <person name="Matsuzaki R."/>
            <person name="Mahakham W."/>
            <person name="Heman W."/>
            <person name="Sekimoto H."/>
            <person name="Kawachi M."/>
            <person name="Minakuchi Y."/>
            <person name="Toyoda A."/>
            <person name="Nozaki H."/>
        </authorList>
    </citation>
    <scope>NUCLEOTIDE SEQUENCE [LARGE SCALE GENOMIC DNA]</scope>
    <source>
        <strain evidence="5 6">NIES-4468</strain>
    </source>
</reference>
<organism evidence="5 6">
    <name type="scientific">Volvox africanus</name>
    <dbReference type="NCBI Taxonomy" id="51714"/>
    <lineage>
        <taxon>Eukaryota</taxon>
        <taxon>Viridiplantae</taxon>
        <taxon>Chlorophyta</taxon>
        <taxon>core chlorophytes</taxon>
        <taxon>Chlorophyceae</taxon>
        <taxon>CS clade</taxon>
        <taxon>Chlamydomonadales</taxon>
        <taxon>Volvocaceae</taxon>
        <taxon>Volvox</taxon>
    </lineage>
</organism>
<keyword evidence="3" id="KW-0067">ATP-binding</keyword>
<dbReference type="Proteomes" id="UP001165090">
    <property type="component" value="Unassembled WGS sequence"/>
</dbReference>
<dbReference type="EMBL" id="BSDZ01000027">
    <property type="protein sequence ID" value="GLI66008.1"/>
    <property type="molecule type" value="Genomic_DNA"/>
</dbReference>
<comment type="caution">
    <text evidence="5">The sequence shown here is derived from an EMBL/GenBank/DDBJ whole genome shotgun (WGS) entry which is preliminary data.</text>
</comment>